<evidence type="ECO:0000256" key="1">
    <source>
        <dbReference type="SAM" id="MobiDB-lite"/>
    </source>
</evidence>
<feature type="region of interest" description="Disordered" evidence="1">
    <location>
        <begin position="1"/>
        <end position="20"/>
    </location>
</feature>
<gene>
    <name evidence="2" type="ORF">TGARI_258150</name>
</gene>
<evidence type="ECO:0000313" key="3">
    <source>
        <dbReference type="Proteomes" id="UP000074247"/>
    </source>
</evidence>
<keyword evidence="2" id="KW-0647">Proteasome</keyword>
<name>A0A139XSL0_TOXGO</name>
<comment type="caution">
    <text evidence="2">The sequence shown here is derived from an EMBL/GenBank/DDBJ whole genome shotgun (WGS) entry which is preliminary data.</text>
</comment>
<dbReference type="VEuPathDB" id="ToxoDB:TGARI_258150"/>
<dbReference type="EC" id="3.4.25.1" evidence="2"/>
<reference evidence="2 3" key="1">
    <citation type="journal article" date="2016" name="Nat. Commun.">
        <title>Local admixture of amplified and diversified secreted pathogenesis determinants shapes mosaic Toxoplasma gondii genomes.</title>
        <authorList>
            <person name="Lorenzi H."/>
            <person name="Khan A."/>
            <person name="Behnke M.S."/>
            <person name="Namasivayam S."/>
            <person name="Swapna L.S."/>
            <person name="Hadjithomas M."/>
            <person name="Karamycheva S."/>
            <person name="Pinney D."/>
            <person name="Brunk B.P."/>
            <person name="Ajioka J.W."/>
            <person name="Ajzenberg D."/>
            <person name="Boothroyd J.C."/>
            <person name="Boyle J.P."/>
            <person name="Darde M.L."/>
            <person name="Diaz-Miranda M.A."/>
            <person name="Dubey J.P."/>
            <person name="Fritz H.M."/>
            <person name="Gennari S.M."/>
            <person name="Gregory B.D."/>
            <person name="Kim K."/>
            <person name="Saeij J.P."/>
            <person name="Su C."/>
            <person name="White M.W."/>
            <person name="Zhu X.Q."/>
            <person name="Howe D.K."/>
            <person name="Rosenthal B.M."/>
            <person name="Grigg M.E."/>
            <person name="Parkinson J."/>
            <person name="Liu L."/>
            <person name="Kissinger J.C."/>
            <person name="Roos D.S."/>
            <person name="Sibley L.D."/>
        </authorList>
    </citation>
    <scope>NUCLEOTIDE SEQUENCE [LARGE SCALE GENOMIC DNA]</scope>
    <source>
        <strain evidence="2 3">ARI</strain>
    </source>
</reference>
<evidence type="ECO:0000313" key="2">
    <source>
        <dbReference type="EMBL" id="KYF41752.1"/>
    </source>
</evidence>
<organism evidence="2 3">
    <name type="scientific">Toxoplasma gondii ARI</name>
    <dbReference type="NCBI Taxonomy" id="1074872"/>
    <lineage>
        <taxon>Eukaryota</taxon>
        <taxon>Sar</taxon>
        <taxon>Alveolata</taxon>
        <taxon>Apicomplexa</taxon>
        <taxon>Conoidasida</taxon>
        <taxon>Coccidia</taxon>
        <taxon>Eucoccidiorida</taxon>
        <taxon>Eimeriorina</taxon>
        <taxon>Sarcocystidae</taxon>
        <taxon>Toxoplasma</taxon>
    </lineage>
</organism>
<dbReference type="GO" id="GO:0016787">
    <property type="term" value="F:hydrolase activity"/>
    <property type="evidence" value="ECO:0007669"/>
    <property type="project" value="UniProtKB-KW"/>
</dbReference>
<sequence length="20" mass="2139">AQRVESLKNSEEESKSSGSS</sequence>
<feature type="non-terminal residue" evidence="2">
    <location>
        <position position="1"/>
    </location>
</feature>
<proteinExistence type="predicted"/>
<accession>A0A139XSL0</accession>
<keyword evidence="2" id="KW-0378">Hydrolase</keyword>
<dbReference type="GO" id="GO:0000502">
    <property type="term" value="C:proteasome complex"/>
    <property type="evidence" value="ECO:0007669"/>
    <property type="project" value="UniProtKB-KW"/>
</dbReference>
<dbReference type="Proteomes" id="UP000074247">
    <property type="component" value="Unassembled WGS sequence"/>
</dbReference>
<dbReference type="AlphaFoldDB" id="A0A139XSL0"/>
<dbReference type="EMBL" id="AGQS02005134">
    <property type="protein sequence ID" value="KYF41752.1"/>
    <property type="molecule type" value="Genomic_DNA"/>
</dbReference>
<protein>
    <submittedName>
        <fullName evidence="2">Putative proteasome subunit alpha type 7</fullName>
        <ecNumber evidence="2">3.4.25.1</ecNumber>
    </submittedName>
</protein>